<dbReference type="Proteomes" id="UP000297966">
    <property type="component" value="Unassembled WGS sequence"/>
</dbReference>
<evidence type="ECO:0000256" key="1">
    <source>
        <dbReference type="ARBA" id="ARBA00004141"/>
    </source>
</evidence>
<comment type="subcellular location">
    <subcellularLocation>
        <location evidence="1">Membrane</location>
        <topology evidence="1">Multi-pass membrane protein</topology>
    </subcellularLocation>
</comment>
<keyword evidence="4 5" id="KW-0472">Membrane</keyword>
<dbReference type="OrthoDB" id="9811373at2"/>
<keyword evidence="7" id="KW-1185">Reference proteome</keyword>
<evidence type="ECO:0000313" key="6">
    <source>
        <dbReference type="EMBL" id="TFV47975.1"/>
    </source>
</evidence>
<evidence type="ECO:0000313" key="7">
    <source>
        <dbReference type="Proteomes" id="UP000297966"/>
    </source>
</evidence>
<evidence type="ECO:0000256" key="3">
    <source>
        <dbReference type="ARBA" id="ARBA00022989"/>
    </source>
</evidence>
<comment type="caution">
    <text evidence="6">The sequence shown here is derived from an EMBL/GenBank/DDBJ whole genome shotgun (WGS) entry which is preliminary data.</text>
</comment>
<evidence type="ECO:0000256" key="5">
    <source>
        <dbReference type="SAM" id="Phobius"/>
    </source>
</evidence>
<gene>
    <name evidence="6" type="ORF">E4K65_14220</name>
</gene>
<feature type="transmembrane region" description="Helical" evidence="5">
    <location>
        <begin position="51"/>
        <end position="68"/>
    </location>
</feature>
<organism evidence="6 7">
    <name type="scientific">Bradyrhizobium niftali</name>
    <dbReference type="NCBI Taxonomy" id="2560055"/>
    <lineage>
        <taxon>Bacteria</taxon>
        <taxon>Pseudomonadati</taxon>
        <taxon>Pseudomonadota</taxon>
        <taxon>Alphaproteobacteria</taxon>
        <taxon>Hyphomicrobiales</taxon>
        <taxon>Nitrobacteraceae</taxon>
        <taxon>Bradyrhizobium</taxon>
    </lineage>
</organism>
<evidence type="ECO:0000256" key="4">
    <source>
        <dbReference type="ARBA" id="ARBA00023136"/>
    </source>
</evidence>
<dbReference type="GO" id="GO:0016020">
    <property type="term" value="C:membrane"/>
    <property type="evidence" value="ECO:0007669"/>
    <property type="project" value="UniProtKB-SubCell"/>
</dbReference>
<dbReference type="AlphaFoldDB" id="A0A4Y9LYS8"/>
<accession>A0A4Y9LYS8</accession>
<keyword evidence="3 5" id="KW-1133">Transmembrane helix</keyword>
<feature type="transmembrane region" description="Helical" evidence="5">
    <location>
        <begin position="12"/>
        <end position="31"/>
    </location>
</feature>
<name>A0A4Y9LYS8_9BRAD</name>
<feature type="transmembrane region" description="Helical" evidence="5">
    <location>
        <begin position="97"/>
        <end position="117"/>
    </location>
</feature>
<keyword evidence="2 5" id="KW-0812">Transmembrane</keyword>
<reference evidence="6 7" key="1">
    <citation type="submission" date="2019-03" db="EMBL/GenBank/DDBJ databases">
        <title>Bradyrhizobium diversity isolated from nodules of Chamaecrista fasciculata.</title>
        <authorList>
            <person name="Klepa M.S."/>
            <person name="Urquiaga M.O."/>
            <person name="Hungria M."/>
            <person name="Delamuta J.R."/>
        </authorList>
    </citation>
    <scope>NUCLEOTIDE SEQUENCE [LARGE SCALE GENOMIC DNA]</scope>
    <source>
        <strain evidence="6 7">CNPSo 3448</strain>
    </source>
</reference>
<protein>
    <submittedName>
        <fullName evidence="6">DoxX family protein</fullName>
    </submittedName>
</protein>
<dbReference type="EMBL" id="SPQT01000006">
    <property type="protein sequence ID" value="TFV47975.1"/>
    <property type="molecule type" value="Genomic_DNA"/>
</dbReference>
<feature type="transmembrane region" description="Helical" evidence="5">
    <location>
        <begin position="73"/>
        <end position="91"/>
    </location>
</feature>
<sequence>MTMSKSRRGAGYVMSGVVIALMLLDAGMKLVPLDVVIKATAELGYPPSPELARALGAVALVCTALYAFPRTAVLGAILLTAYMGGTVAAHLRIGNPLFTHMLFGVYLAVLAWGGLYLRDTRLEALLPLRSPSAEG</sequence>
<proteinExistence type="predicted"/>
<evidence type="ECO:0000256" key="2">
    <source>
        <dbReference type="ARBA" id="ARBA00022692"/>
    </source>
</evidence>
<dbReference type="Pfam" id="PF13564">
    <property type="entry name" value="DoxX_2"/>
    <property type="match status" value="1"/>
</dbReference>
<dbReference type="InterPro" id="IPR032808">
    <property type="entry name" value="DoxX"/>
</dbReference>